<dbReference type="InterPro" id="IPR036397">
    <property type="entry name" value="RNaseH_sf"/>
</dbReference>
<sequence length="138" mass="16328">HQELHGNDFQNRVQFCEWALQRLQEDNMFVTKILFTDEATFTNNRQTNLRNMHIKNLLFDIKLRNCSAIMHALITDMSLRISPQNSTFLVNSGRVVYIFDTPYLIKAARNNLLKYNFKINNKIASCDYIVQFYNRNST</sequence>
<accession>A0A151JWW3</accession>
<gene>
    <name evidence="1" type="ORF">ALC56_07140</name>
</gene>
<dbReference type="EMBL" id="KQ981664">
    <property type="protein sequence ID" value="KYN38494.1"/>
    <property type="molecule type" value="Genomic_DNA"/>
</dbReference>
<evidence type="ECO:0000313" key="2">
    <source>
        <dbReference type="Proteomes" id="UP000078541"/>
    </source>
</evidence>
<dbReference type="Proteomes" id="UP000078541">
    <property type="component" value="Unassembled WGS sequence"/>
</dbReference>
<feature type="non-terminal residue" evidence="1">
    <location>
        <position position="1"/>
    </location>
</feature>
<dbReference type="AlphaFoldDB" id="A0A151JWW3"/>
<reference evidence="1 2" key="1">
    <citation type="submission" date="2016-03" db="EMBL/GenBank/DDBJ databases">
        <title>Trachymyrmex septentrionalis WGS genome.</title>
        <authorList>
            <person name="Nygaard S."/>
            <person name="Hu H."/>
            <person name="Boomsma J."/>
            <person name="Zhang G."/>
        </authorList>
    </citation>
    <scope>NUCLEOTIDE SEQUENCE [LARGE SCALE GENOMIC DNA]</scope>
    <source>
        <strain evidence="1">Tsep2-gDNA-1</strain>
        <tissue evidence="1">Whole body</tissue>
    </source>
</reference>
<name>A0A151JWW3_9HYME</name>
<evidence type="ECO:0000313" key="1">
    <source>
        <dbReference type="EMBL" id="KYN38494.1"/>
    </source>
</evidence>
<proteinExistence type="predicted"/>
<organism evidence="1 2">
    <name type="scientific">Trachymyrmex septentrionalis</name>
    <dbReference type="NCBI Taxonomy" id="34720"/>
    <lineage>
        <taxon>Eukaryota</taxon>
        <taxon>Metazoa</taxon>
        <taxon>Ecdysozoa</taxon>
        <taxon>Arthropoda</taxon>
        <taxon>Hexapoda</taxon>
        <taxon>Insecta</taxon>
        <taxon>Pterygota</taxon>
        <taxon>Neoptera</taxon>
        <taxon>Endopterygota</taxon>
        <taxon>Hymenoptera</taxon>
        <taxon>Apocrita</taxon>
        <taxon>Aculeata</taxon>
        <taxon>Formicoidea</taxon>
        <taxon>Formicidae</taxon>
        <taxon>Myrmicinae</taxon>
        <taxon>Trachymyrmex</taxon>
    </lineage>
</organism>
<dbReference type="Gene3D" id="3.30.420.10">
    <property type="entry name" value="Ribonuclease H-like superfamily/Ribonuclease H"/>
    <property type="match status" value="1"/>
</dbReference>
<dbReference type="PANTHER" id="PTHR47326">
    <property type="entry name" value="TRANSPOSABLE ELEMENT TC3 TRANSPOSASE-LIKE PROTEIN"/>
    <property type="match status" value="1"/>
</dbReference>
<protein>
    <recommendedName>
        <fullName evidence="3">THAP domain-containing protein 9</fullName>
    </recommendedName>
</protein>
<dbReference type="PANTHER" id="PTHR47326:SF1">
    <property type="entry name" value="HTH PSQ-TYPE DOMAIN-CONTAINING PROTEIN"/>
    <property type="match status" value="1"/>
</dbReference>
<keyword evidence="2" id="KW-1185">Reference proteome</keyword>
<dbReference type="GO" id="GO:0003676">
    <property type="term" value="F:nucleic acid binding"/>
    <property type="evidence" value="ECO:0007669"/>
    <property type="project" value="InterPro"/>
</dbReference>
<dbReference type="STRING" id="34720.A0A151JWW3"/>
<evidence type="ECO:0008006" key="3">
    <source>
        <dbReference type="Google" id="ProtNLM"/>
    </source>
</evidence>